<dbReference type="AlphaFoldDB" id="A0A9W9D256"/>
<dbReference type="InterPro" id="IPR006076">
    <property type="entry name" value="FAD-dep_OxRdtase"/>
</dbReference>
<dbReference type="InterPro" id="IPR036188">
    <property type="entry name" value="FAD/NAD-bd_sf"/>
</dbReference>
<dbReference type="EMBL" id="JAPEVB010000001">
    <property type="protein sequence ID" value="KAJ4396680.1"/>
    <property type="molecule type" value="Genomic_DNA"/>
</dbReference>
<dbReference type="Gene3D" id="3.50.50.60">
    <property type="entry name" value="FAD/NAD(P)-binding domain"/>
    <property type="match status" value="1"/>
</dbReference>
<evidence type="ECO:0000313" key="2">
    <source>
        <dbReference type="EMBL" id="KAJ4396680.1"/>
    </source>
</evidence>
<keyword evidence="3" id="KW-1185">Reference proteome</keyword>
<accession>A0A9W9D256</accession>
<protein>
    <recommendedName>
        <fullName evidence="1">FAD dependent oxidoreductase domain-containing protein</fullName>
    </recommendedName>
</protein>
<dbReference type="Gene3D" id="3.30.9.10">
    <property type="entry name" value="D-Amino Acid Oxidase, subunit A, domain 2"/>
    <property type="match status" value="1"/>
</dbReference>
<dbReference type="PANTHER" id="PTHR13847">
    <property type="entry name" value="SARCOSINE DEHYDROGENASE-RELATED"/>
    <property type="match status" value="1"/>
</dbReference>
<dbReference type="PANTHER" id="PTHR13847:SF213">
    <property type="entry name" value="DEPENDENT OXIDOREDUCTASE, PUTATIVE-RELATED"/>
    <property type="match status" value="1"/>
</dbReference>
<feature type="domain" description="FAD dependent oxidoreductase" evidence="1">
    <location>
        <begin position="55"/>
        <end position="454"/>
    </location>
</feature>
<evidence type="ECO:0000313" key="3">
    <source>
        <dbReference type="Proteomes" id="UP001140453"/>
    </source>
</evidence>
<organism evidence="2 3">
    <name type="scientific">Gnomoniopsis smithogilvyi</name>
    <dbReference type="NCBI Taxonomy" id="1191159"/>
    <lineage>
        <taxon>Eukaryota</taxon>
        <taxon>Fungi</taxon>
        <taxon>Dikarya</taxon>
        <taxon>Ascomycota</taxon>
        <taxon>Pezizomycotina</taxon>
        <taxon>Sordariomycetes</taxon>
        <taxon>Sordariomycetidae</taxon>
        <taxon>Diaporthales</taxon>
        <taxon>Gnomoniaceae</taxon>
        <taxon>Gnomoniopsis</taxon>
    </lineage>
</organism>
<comment type="caution">
    <text evidence="2">The sequence shown here is derived from an EMBL/GenBank/DDBJ whole genome shotgun (WGS) entry which is preliminary data.</text>
</comment>
<gene>
    <name evidence="2" type="ORF">N0V93_000901</name>
</gene>
<proteinExistence type="predicted"/>
<name>A0A9W9D256_9PEZI</name>
<dbReference type="SUPFAM" id="SSF51905">
    <property type="entry name" value="FAD/NAD(P)-binding domain"/>
    <property type="match status" value="1"/>
</dbReference>
<evidence type="ECO:0000259" key="1">
    <source>
        <dbReference type="Pfam" id="PF01266"/>
    </source>
</evidence>
<dbReference type="OrthoDB" id="512662at2759"/>
<sequence length="494" mass="54360">MGSYTADAAFQAKVRSLLTADPGLPRPNPTQSFWQLPPHPDVSNIQSPVLRKETDIVIIGSGITGCSVARALLEDEPLGPVHVTILEARTLVSGATGRNGGHLVSAAGHKFSDWSKAHGVDTAKAMARFSLMNVDRVQEIVNKMSPDVKEKSEIRAVEKLCVASDDTLWQHHVDSVKMMARELPERKDHNRLLDVPELNEEWGLINVVGGYAQKAGALWPYRMCTEIYADLLKKYADRLTIETCTPVTSVDDDPSSASHRYTVTTPRGSIKANRVVYCTNGFTGHLLPLLRGKIHPCRGHMTTQAVPGHFPSQGAYRSWSLMQPQRLDPKTGNYHFGLYYLQQNAKTKDLFVGVENQTLDEFLCSDDSFVSEASMNDLPNFLPRLFKAVSGEGDKPKLKAIWSGVMGLTTDGLPLVGQLPSNATGRETAQEWIAAGFQGYGMDKCWLTGEAVVAMMAGKDVSSWFPSAYVITEERIATKMDLEQVVDEYVHIAA</sequence>
<dbReference type="Pfam" id="PF01266">
    <property type="entry name" value="DAO"/>
    <property type="match status" value="1"/>
</dbReference>
<dbReference type="GO" id="GO:0005737">
    <property type="term" value="C:cytoplasm"/>
    <property type="evidence" value="ECO:0007669"/>
    <property type="project" value="TreeGrafter"/>
</dbReference>
<reference evidence="2" key="1">
    <citation type="submission" date="2022-10" db="EMBL/GenBank/DDBJ databases">
        <title>Tapping the CABI collections for fungal endophytes: first genome assemblies for Collariella, Neodidymelliopsis, Ascochyta clinopodiicola, Didymella pomorum, Didymosphaeria variabile, Neocosmospora piperis and Neocucurbitaria cava.</title>
        <authorList>
            <person name="Hill R."/>
        </authorList>
    </citation>
    <scope>NUCLEOTIDE SEQUENCE</scope>
    <source>
        <strain evidence="2">IMI 355082</strain>
    </source>
</reference>
<dbReference type="Proteomes" id="UP001140453">
    <property type="component" value="Unassembled WGS sequence"/>
</dbReference>